<accession>A0A4U7KUS9</accession>
<dbReference type="PANTHER" id="PTHR43248:SF25">
    <property type="entry name" value="AB HYDROLASE-1 DOMAIN-CONTAINING PROTEIN-RELATED"/>
    <property type="match status" value="1"/>
</dbReference>
<dbReference type="AlphaFoldDB" id="A0A4U7KUS9"/>
<name>A0A4U7KUS9_9BASI</name>
<sequence length="325" mass="36321">MWKTAGESNLCASLLTTKQQADPRFQCASLVIPFDYADRVAGTANLTLLRFRPHKHVKKTLFLNPGGPGGLGSKYLSSNVDLLTHLSGGGAHYQLIGWDPRGIGSSGPGPITCYPNAQQAALQQNRTTVQVPPVRRLSKVQRKAVKAQLQAKDDEQRLDCVALSSPEALKLGQYMGSYYNAMDMEFMRRVIDAVEPMHYQGLSYGTVFGAFYLTLFPEQVGRFVLDGVVDVNYALNHRIDERIGGESFGDAEALLLYFYEEFTSISLAHVAIQHPTNHPFKLLVAPAYTHRFYSLEVDWIPQLLSEMYTRYSLVSAPQLLMFFNM</sequence>
<dbReference type="OrthoDB" id="425534at2759"/>
<evidence type="ECO:0000313" key="4">
    <source>
        <dbReference type="Proteomes" id="UP000306050"/>
    </source>
</evidence>
<evidence type="ECO:0000256" key="1">
    <source>
        <dbReference type="ARBA" id="ARBA00010088"/>
    </source>
</evidence>
<dbReference type="Proteomes" id="UP000306050">
    <property type="component" value="Chromosome SGRAM_19"/>
</dbReference>
<dbReference type="GeneID" id="40725897"/>
<dbReference type="RefSeq" id="XP_029739891.1">
    <property type="nucleotide sequence ID" value="XM_029883600.1"/>
</dbReference>
<protein>
    <submittedName>
        <fullName evidence="3">Uncharacterized protein</fullName>
    </submittedName>
</protein>
<dbReference type="InterPro" id="IPR051601">
    <property type="entry name" value="Serine_prot/Carboxylest_S33"/>
</dbReference>
<dbReference type="EMBL" id="SRRM01000011">
    <property type="protein sequence ID" value="TKY87906.1"/>
    <property type="molecule type" value="Genomic_DNA"/>
</dbReference>
<evidence type="ECO:0000256" key="2">
    <source>
        <dbReference type="ARBA" id="ARBA00022801"/>
    </source>
</evidence>
<dbReference type="Gene3D" id="3.40.50.1820">
    <property type="entry name" value="alpha/beta hydrolase"/>
    <property type="match status" value="1"/>
</dbReference>
<comment type="similarity">
    <text evidence="1">Belongs to the peptidase S33 family.</text>
</comment>
<dbReference type="GO" id="GO:0016787">
    <property type="term" value="F:hydrolase activity"/>
    <property type="evidence" value="ECO:0007669"/>
    <property type="project" value="UniProtKB-KW"/>
</dbReference>
<dbReference type="SUPFAM" id="SSF53474">
    <property type="entry name" value="alpha/beta-Hydrolases"/>
    <property type="match status" value="1"/>
</dbReference>
<comment type="caution">
    <text evidence="3">The sequence shown here is derived from an EMBL/GenBank/DDBJ whole genome shotgun (WGS) entry which is preliminary data.</text>
</comment>
<evidence type="ECO:0000313" key="3">
    <source>
        <dbReference type="EMBL" id="TKY87906.1"/>
    </source>
</evidence>
<dbReference type="InterPro" id="IPR029058">
    <property type="entry name" value="AB_hydrolase_fold"/>
</dbReference>
<organism evidence="3 4">
    <name type="scientific">Sporisorium graminicola</name>
    <dbReference type="NCBI Taxonomy" id="280036"/>
    <lineage>
        <taxon>Eukaryota</taxon>
        <taxon>Fungi</taxon>
        <taxon>Dikarya</taxon>
        <taxon>Basidiomycota</taxon>
        <taxon>Ustilaginomycotina</taxon>
        <taxon>Ustilaginomycetes</taxon>
        <taxon>Ustilaginales</taxon>
        <taxon>Ustilaginaceae</taxon>
        <taxon>Sporisorium</taxon>
    </lineage>
</organism>
<proteinExistence type="inferred from homology"/>
<dbReference type="PANTHER" id="PTHR43248">
    <property type="entry name" value="2-SUCCINYL-6-HYDROXY-2,4-CYCLOHEXADIENE-1-CARBOXYLATE SYNTHASE"/>
    <property type="match status" value="1"/>
</dbReference>
<keyword evidence="2" id="KW-0378">Hydrolase</keyword>
<keyword evidence="4" id="KW-1185">Reference proteome</keyword>
<gene>
    <name evidence="3" type="ORF">EX895_003002</name>
</gene>
<dbReference type="KEGG" id="sgra:EX895_003002"/>
<reference evidence="3 4" key="1">
    <citation type="submission" date="2019-05" db="EMBL/GenBank/DDBJ databases">
        <title>Sporisorium graminicola CBS 10092 draft sequencing and annotation.</title>
        <authorList>
            <person name="Solano-Gonzalez S."/>
            <person name="Caddick M.X."/>
            <person name="Darby A."/>
        </authorList>
    </citation>
    <scope>NUCLEOTIDE SEQUENCE [LARGE SCALE GENOMIC DNA]</scope>
    <source>
        <strain evidence="3 4">CBS 10092</strain>
    </source>
</reference>